<dbReference type="OrthoDB" id="4397445at2"/>
<dbReference type="GO" id="GO:0016787">
    <property type="term" value="F:hydrolase activity"/>
    <property type="evidence" value="ECO:0007669"/>
    <property type="project" value="UniProtKB-KW"/>
</dbReference>
<feature type="domain" description="Alpha/beta-hydrolase N-terminal" evidence="3">
    <location>
        <begin position="75"/>
        <end position="285"/>
    </location>
</feature>
<dbReference type="Proteomes" id="UP000320857">
    <property type="component" value="Unassembled WGS sequence"/>
</dbReference>
<proteinExistence type="predicted"/>
<feature type="transmembrane region" description="Helical" evidence="1">
    <location>
        <begin position="96"/>
        <end position="115"/>
    </location>
</feature>
<dbReference type="InterPro" id="IPR027787">
    <property type="entry name" value="Alpha/beta-hydrolase_catalytic"/>
</dbReference>
<keyword evidence="1" id="KW-0812">Transmembrane</keyword>
<dbReference type="EMBL" id="JABJXA010000081">
    <property type="protein sequence ID" value="MBB1260118.1"/>
    <property type="molecule type" value="Genomic_DNA"/>
</dbReference>
<keyword evidence="4" id="KW-0378">Hydrolase</keyword>
<organism evidence="5 6">
    <name type="scientific">Streptomyces alkaliterrae</name>
    <dbReference type="NCBI Taxonomy" id="2213162"/>
    <lineage>
        <taxon>Bacteria</taxon>
        <taxon>Bacillati</taxon>
        <taxon>Actinomycetota</taxon>
        <taxon>Actinomycetes</taxon>
        <taxon>Kitasatosporales</taxon>
        <taxon>Streptomycetaceae</taxon>
        <taxon>Streptomyces</taxon>
    </lineage>
</organism>
<reference evidence="4" key="3">
    <citation type="journal article" name="Syst. Appl. Microbiol.">
        <title>Streptomyces alkaliterrae sp. nov., isolated from an alkaline soil, and emended descriptions of Streptomyces alkaliphilus, Streptomyces calidiresistens and Streptomyces durbertensis.</title>
        <authorList>
            <person name="Swiecimska M."/>
            <person name="Golinska P."/>
            <person name="Nouioui I."/>
            <person name="Wypij M."/>
            <person name="Rai M."/>
            <person name="Sangal V."/>
            <person name="Goodfellow M."/>
        </authorList>
    </citation>
    <scope>NUCLEOTIDE SEQUENCE</scope>
    <source>
        <strain evidence="4">OF8</strain>
    </source>
</reference>
<dbReference type="InterPro" id="IPR027788">
    <property type="entry name" value="Alpha/beta-hydrolase_N_dom"/>
</dbReference>
<dbReference type="RefSeq" id="WP_143649396.1">
    <property type="nucleotide sequence ID" value="NZ_JABJXA010000081.1"/>
</dbReference>
<dbReference type="Pfam" id="PF15420">
    <property type="entry name" value="Abhydrolase_9_N"/>
    <property type="match status" value="1"/>
</dbReference>
<dbReference type="EMBL" id="VJYK02000208">
    <property type="protein sequence ID" value="MQS03830.1"/>
    <property type="molecule type" value="Genomic_DNA"/>
</dbReference>
<evidence type="ECO:0000313" key="5">
    <source>
        <dbReference type="EMBL" id="MQS03830.1"/>
    </source>
</evidence>
<keyword evidence="1" id="KW-0472">Membrane</keyword>
<dbReference type="AlphaFoldDB" id="A0A5P0YV43"/>
<sequence>MLDTKGGSSPVAQQRHLVGRPLPDAVRRAARRCADVALTVARQPYWERPNETWLVRRWPDLTATVTATLFYWLSLTPSLVPRPWYLQGLVGGITSAIGYALGALLSWVVPAVVRWRPSEPTRTRVRVRAWQAFFLLAPLLTVLLLSESAHMQRELRKLQGLPPTLTWHSLMITLIAIALCWLLLVLARLVRLGTRALIRVLLRFVPKPLAVFAGLLISAVVVMFGAKNVVFERGVIDMASRIAANTDQSTKDGVVQSDSPYVSGSPESLVAWDDLGYQGRNFTGSVLSREQISSFTRKEAMDPVRVYVGRAAGGGYAEQAKLAIAELDRTGGFDRAVLAIAGTTGSGWIDARTAEPLEYLYNGDTAVVAIQYSYLPSWVSFLVDREEAGRATRELVTAVEERLESMPEDRRPRLVVFGESLGATAVEDAFDGVGDLLARTDGALLVGPPNYSPIRTEVTERRDPGSPVWRPVYDNGRHVRFAQYPQRDLLLPEGAPWERPRVVYLQNASDPIVWWSPGLAVRSPEWLRPPTGPDVSAEAQWFPFVTFWQLTVDMAMSYGVGAPHGHRYGTNAVEGWAAVIPPEGWTAADTLRLKAFAEAHEAPY</sequence>
<dbReference type="InterPro" id="IPR029058">
    <property type="entry name" value="AB_hydrolase_fold"/>
</dbReference>
<protein>
    <submittedName>
        <fullName evidence="4">Alpha/beta-hydrolase family protein</fullName>
    </submittedName>
</protein>
<reference evidence="5 6" key="1">
    <citation type="submission" date="2019-10" db="EMBL/GenBank/DDBJ databases">
        <title>Streptomyces sp. nov., a novel actinobacterium isolated from alkaline environment.</title>
        <authorList>
            <person name="Golinska P."/>
        </authorList>
    </citation>
    <scope>NUCLEOTIDE SEQUENCE [LARGE SCALE GENOMIC DNA]</scope>
    <source>
        <strain evidence="5 6">OF1</strain>
    </source>
</reference>
<dbReference type="SUPFAM" id="SSF53474">
    <property type="entry name" value="alpha/beta-Hydrolases"/>
    <property type="match status" value="1"/>
</dbReference>
<keyword evidence="6" id="KW-1185">Reference proteome</keyword>
<dbReference type="Gene3D" id="3.40.50.1820">
    <property type="entry name" value="alpha/beta hydrolase"/>
    <property type="match status" value="1"/>
</dbReference>
<gene>
    <name evidence="5" type="ORF">FNX44_018520</name>
    <name evidence="4" type="ORF">H3147_14930</name>
</gene>
<feature type="domain" description="Alpha/beta-hydrolase catalytic" evidence="2">
    <location>
        <begin position="304"/>
        <end position="593"/>
    </location>
</feature>
<evidence type="ECO:0000259" key="2">
    <source>
        <dbReference type="Pfam" id="PF10081"/>
    </source>
</evidence>
<evidence type="ECO:0000313" key="4">
    <source>
        <dbReference type="EMBL" id="MBB1260118.1"/>
    </source>
</evidence>
<evidence type="ECO:0000313" key="7">
    <source>
        <dbReference type="Proteomes" id="UP000517765"/>
    </source>
</evidence>
<feature type="transmembrane region" description="Helical" evidence="1">
    <location>
        <begin position="127"/>
        <end position="145"/>
    </location>
</feature>
<name>A0A5P0YV43_9ACTN</name>
<dbReference type="Pfam" id="PF10081">
    <property type="entry name" value="Abhydrolase_9"/>
    <property type="match status" value="1"/>
</dbReference>
<comment type="caution">
    <text evidence="5">The sequence shown here is derived from an EMBL/GenBank/DDBJ whole genome shotgun (WGS) entry which is preliminary data.</text>
</comment>
<feature type="transmembrane region" description="Helical" evidence="1">
    <location>
        <begin position="165"/>
        <end position="187"/>
    </location>
</feature>
<evidence type="ECO:0000313" key="6">
    <source>
        <dbReference type="Proteomes" id="UP000320857"/>
    </source>
</evidence>
<keyword evidence="1" id="KW-1133">Transmembrane helix</keyword>
<reference evidence="7" key="2">
    <citation type="submission" date="2020-05" db="EMBL/GenBank/DDBJ databases">
        <title>Classification of alakaliphilic streptomycetes isolated from an alkaline soil next to Lonar Crater, India and a proposal for the recognition of Streptomyces alkaliterrae sp. nov.</title>
        <authorList>
            <person name="Golinska P."/>
        </authorList>
    </citation>
    <scope>NUCLEOTIDE SEQUENCE [LARGE SCALE GENOMIC DNA]</scope>
    <source>
        <strain evidence="7">OF8</strain>
    </source>
</reference>
<accession>A0A5P0YV43</accession>
<evidence type="ECO:0000259" key="3">
    <source>
        <dbReference type="Pfam" id="PF15420"/>
    </source>
</evidence>
<feature type="transmembrane region" description="Helical" evidence="1">
    <location>
        <begin position="208"/>
        <end position="226"/>
    </location>
</feature>
<evidence type="ECO:0000256" key="1">
    <source>
        <dbReference type="SAM" id="Phobius"/>
    </source>
</evidence>
<dbReference type="Proteomes" id="UP000517765">
    <property type="component" value="Unassembled WGS sequence"/>
</dbReference>